<dbReference type="PRINTS" id="PR00080">
    <property type="entry name" value="SDRFAMILY"/>
</dbReference>
<dbReference type="InterPro" id="IPR057326">
    <property type="entry name" value="KR_dom"/>
</dbReference>
<evidence type="ECO:0000256" key="2">
    <source>
        <dbReference type="RuleBase" id="RU000363"/>
    </source>
</evidence>
<proteinExistence type="inferred from homology"/>
<protein>
    <submittedName>
        <fullName evidence="4">SDR family NAD(P)-dependent oxidoreductase</fullName>
        <ecNumber evidence="4">1.1.1.-</ecNumber>
    </submittedName>
</protein>
<dbReference type="PROSITE" id="PS00061">
    <property type="entry name" value="ADH_SHORT"/>
    <property type="match status" value="1"/>
</dbReference>
<dbReference type="Gene3D" id="3.40.50.720">
    <property type="entry name" value="NAD(P)-binding Rossmann-like Domain"/>
    <property type="match status" value="1"/>
</dbReference>
<dbReference type="InterPro" id="IPR036291">
    <property type="entry name" value="NAD(P)-bd_dom_sf"/>
</dbReference>
<name>A0ABV8Z7C1_9ACTN</name>
<evidence type="ECO:0000313" key="4">
    <source>
        <dbReference type="EMBL" id="MFC4472244.1"/>
    </source>
</evidence>
<sequence>MKALFDASGEVLVVTGGARGIGAALARGYAAAGGTSIVLDVTPAEELDGIDGIEQYAIDVSDRAAVHTAVQKVVADHRRVDALVAGAAVQPRTPVSETSPEEWRRTLSVNLDGVLWSCQAVLPHMRERRSGAILVFASGLAHMGRAEASAYAASKGALIPFAKSLAAEVADDRIRVNTVLPGVIDTPQFRAANPTGGEREHWERTTGIGTPEDVVGPLLFLLSDAATMTGSTLTRDRAFSTSTEGVTP</sequence>
<comment type="caution">
    <text evidence="4">The sequence shown here is derived from an EMBL/GenBank/DDBJ whole genome shotgun (WGS) entry which is preliminary data.</text>
</comment>
<feature type="domain" description="Ketoreductase" evidence="3">
    <location>
        <begin position="10"/>
        <end position="187"/>
    </location>
</feature>
<dbReference type="InterPro" id="IPR002347">
    <property type="entry name" value="SDR_fam"/>
</dbReference>
<dbReference type="EMBL" id="JBHSFG010000111">
    <property type="protein sequence ID" value="MFC4472244.1"/>
    <property type="molecule type" value="Genomic_DNA"/>
</dbReference>
<keyword evidence="4" id="KW-0560">Oxidoreductase</keyword>
<dbReference type="Pfam" id="PF00106">
    <property type="entry name" value="adh_short"/>
    <property type="match status" value="1"/>
</dbReference>
<comment type="similarity">
    <text evidence="1 2">Belongs to the short-chain dehydrogenases/reductases (SDR) family.</text>
</comment>
<dbReference type="RefSeq" id="WP_386355710.1">
    <property type="nucleotide sequence ID" value="NZ_JBHSFG010000111.1"/>
</dbReference>
<dbReference type="Proteomes" id="UP001596012">
    <property type="component" value="Unassembled WGS sequence"/>
</dbReference>
<evidence type="ECO:0000256" key="1">
    <source>
        <dbReference type="ARBA" id="ARBA00006484"/>
    </source>
</evidence>
<keyword evidence="5" id="KW-1185">Reference proteome</keyword>
<dbReference type="CDD" id="cd05233">
    <property type="entry name" value="SDR_c"/>
    <property type="match status" value="1"/>
</dbReference>
<gene>
    <name evidence="4" type="ORF">ACFPH6_48560</name>
</gene>
<accession>A0ABV8Z7C1</accession>
<dbReference type="GO" id="GO:0016491">
    <property type="term" value="F:oxidoreductase activity"/>
    <property type="evidence" value="ECO:0007669"/>
    <property type="project" value="UniProtKB-KW"/>
</dbReference>
<dbReference type="EC" id="1.1.1.-" evidence="4"/>
<dbReference type="PANTHER" id="PTHR42760:SF135">
    <property type="entry name" value="BLL7886 PROTEIN"/>
    <property type="match status" value="1"/>
</dbReference>
<dbReference type="PRINTS" id="PR00081">
    <property type="entry name" value="GDHRDH"/>
</dbReference>
<evidence type="ECO:0000313" key="5">
    <source>
        <dbReference type="Proteomes" id="UP001596012"/>
    </source>
</evidence>
<dbReference type="SUPFAM" id="SSF51735">
    <property type="entry name" value="NAD(P)-binding Rossmann-fold domains"/>
    <property type="match status" value="1"/>
</dbReference>
<dbReference type="InterPro" id="IPR020904">
    <property type="entry name" value="Sc_DH/Rdtase_CS"/>
</dbReference>
<reference evidence="5" key="1">
    <citation type="journal article" date="2019" name="Int. J. Syst. Evol. Microbiol.">
        <title>The Global Catalogue of Microorganisms (GCM) 10K type strain sequencing project: providing services to taxonomists for standard genome sequencing and annotation.</title>
        <authorList>
            <consortium name="The Broad Institute Genomics Platform"/>
            <consortium name="The Broad Institute Genome Sequencing Center for Infectious Disease"/>
            <person name="Wu L."/>
            <person name="Ma J."/>
        </authorList>
    </citation>
    <scope>NUCLEOTIDE SEQUENCE [LARGE SCALE GENOMIC DNA]</scope>
    <source>
        <strain evidence="5">DT43</strain>
    </source>
</reference>
<organism evidence="4 5">
    <name type="scientific">Streptomyces xiangluensis</name>
    <dbReference type="NCBI Taxonomy" id="2665720"/>
    <lineage>
        <taxon>Bacteria</taxon>
        <taxon>Bacillati</taxon>
        <taxon>Actinomycetota</taxon>
        <taxon>Actinomycetes</taxon>
        <taxon>Kitasatosporales</taxon>
        <taxon>Streptomycetaceae</taxon>
        <taxon>Streptomyces</taxon>
    </lineage>
</organism>
<dbReference type="SMART" id="SM00822">
    <property type="entry name" value="PKS_KR"/>
    <property type="match status" value="1"/>
</dbReference>
<evidence type="ECO:0000259" key="3">
    <source>
        <dbReference type="SMART" id="SM00822"/>
    </source>
</evidence>
<dbReference type="PANTHER" id="PTHR42760">
    <property type="entry name" value="SHORT-CHAIN DEHYDROGENASES/REDUCTASES FAMILY MEMBER"/>
    <property type="match status" value="1"/>
</dbReference>